<reference evidence="3" key="1">
    <citation type="submission" date="2016-06" db="UniProtKB">
        <authorList>
            <consortium name="WormBaseParasite"/>
        </authorList>
    </citation>
    <scope>IDENTIFICATION</scope>
</reference>
<name>A0A183SUJ1_SCHSO</name>
<accession>A0A183SUJ1</accession>
<protein>
    <submittedName>
        <fullName evidence="3">Endo/exonuclease/phosphatase domain-containing protein</fullName>
    </submittedName>
</protein>
<reference evidence="1 2" key="2">
    <citation type="submission" date="2018-11" db="EMBL/GenBank/DDBJ databases">
        <authorList>
            <consortium name="Pathogen Informatics"/>
        </authorList>
    </citation>
    <scope>NUCLEOTIDE SEQUENCE [LARGE SCALE GENOMIC DNA]</scope>
    <source>
        <strain evidence="1 2">NST_G2</strain>
    </source>
</reference>
<keyword evidence="2" id="KW-1185">Reference proteome</keyword>
<evidence type="ECO:0000313" key="2">
    <source>
        <dbReference type="Proteomes" id="UP000275846"/>
    </source>
</evidence>
<evidence type="ECO:0000313" key="1">
    <source>
        <dbReference type="EMBL" id="VDL94274.1"/>
    </source>
</evidence>
<dbReference type="AlphaFoldDB" id="A0A183SUJ1"/>
<gene>
    <name evidence="1" type="ORF">SSLN_LOCUS7889</name>
</gene>
<dbReference type="WBParaSite" id="SSLN_0000818801-mRNA-1">
    <property type="protein sequence ID" value="SSLN_0000818801-mRNA-1"/>
    <property type="gene ID" value="SSLN_0000818801"/>
</dbReference>
<evidence type="ECO:0000313" key="3">
    <source>
        <dbReference type="WBParaSite" id="SSLN_0000818801-mRNA-1"/>
    </source>
</evidence>
<proteinExistence type="predicted"/>
<dbReference type="Gene3D" id="3.60.10.10">
    <property type="entry name" value="Endonuclease/exonuclease/phosphatase"/>
    <property type="match status" value="1"/>
</dbReference>
<sequence>MMSSDATKDLHTLLATVPKADKLIVLGDSNTRGVLGPHGLGSCNNNGIILLRTCAEHRLLLTNTFRLLAWEKATWMHPWSRRWHLLDYVPVRRRDRQDVLVTKAICDADGWTARRLFISQMRLRLQPRRRPQVLGVLKRSGQWRDNRGEHSRTYGPATCFTLIGPISHWNPLAETSRKFGPHAHVKTSHVLRAAAYTDWPPGLTRVLLSLACSGLGPRLDCGSRLGNNLPLISKLTQSLNFNKNP</sequence>
<dbReference type="STRING" id="70667.A0A183SUJ1"/>
<organism evidence="3">
    <name type="scientific">Schistocephalus solidus</name>
    <name type="common">Tapeworm</name>
    <dbReference type="NCBI Taxonomy" id="70667"/>
    <lineage>
        <taxon>Eukaryota</taxon>
        <taxon>Metazoa</taxon>
        <taxon>Spiralia</taxon>
        <taxon>Lophotrochozoa</taxon>
        <taxon>Platyhelminthes</taxon>
        <taxon>Cestoda</taxon>
        <taxon>Eucestoda</taxon>
        <taxon>Diphyllobothriidea</taxon>
        <taxon>Diphyllobothriidae</taxon>
        <taxon>Schistocephalus</taxon>
    </lineage>
</organism>
<dbReference type="InterPro" id="IPR036691">
    <property type="entry name" value="Endo/exonu/phosph_ase_sf"/>
</dbReference>
<dbReference type="EMBL" id="UYSU01034359">
    <property type="protein sequence ID" value="VDL94274.1"/>
    <property type="molecule type" value="Genomic_DNA"/>
</dbReference>
<dbReference type="Proteomes" id="UP000275846">
    <property type="component" value="Unassembled WGS sequence"/>
</dbReference>